<dbReference type="InterPro" id="IPR001466">
    <property type="entry name" value="Beta-lactam-related"/>
</dbReference>
<evidence type="ECO:0000313" key="4">
    <source>
        <dbReference type="Proteomes" id="UP000239590"/>
    </source>
</evidence>
<evidence type="ECO:0000256" key="1">
    <source>
        <dbReference type="ARBA" id="ARBA00038473"/>
    </source>
</evidence>
<evidence type="ECO:0000313" key="3">
    <source>
        <dbReference type="EMBL" id="PQA53375.1"/>
    </source>
</evidence>
<protein>
    <recommendedName>
        <fullName evidence="2">Beta-lactamase-related domain-containing protein</fullName>
    </recommendedName>
</protein>
<feature type="domain" description="Beta-lactamase-related" evidence="2">
    <location>
        <begin position="62"/>
        <end position="371"/>
    </location>
</feature>
<name>A0A2S7IEY5_9BACT</name>
<dbReference type="RefSeq" id="WP_104715973.1">
    <property type="nucleotide sequence ID" value="NZ_PTRA01000009.1"/>
</dbReference>
<dbReference type="InterPro" id="IPR012338">
    <property type="entry name" value="Beta-lactam/transpept-like"/>
</dbReference>
<dbReference type="Proteomes" id="UP000239590">
    <property type="component" value="Unassembled WGS sequence"/>
</dbReference>
<dbReference type="Pfam" id="PF00144">
    <property type="entry name" value="Beta-lactamase"/>
    <property type="match status" value="1"/>
</dbReference>
<dbReference type="SUPFAM" id="SSF56601">
    <property type="entry name" value="beta-lactamase/transpeptidase-like"/>
    <property type="match status" value="1"/>
</dbReference>
<dbReference type="EMBL" id="PTRA01000009">
    <property type="protein sequence ID" value="PQA53375.1"/>
    <property type="molecule type" value="Genomic_DNA"/>
</dbReference>
<organism evidence="3 4">
    <name type="scientific">Siphonobacter curvatus</name>
    <dbReference type="NCBI Taxonomy" id="2094562"/>
    <lineage>
        <taxon>Bacteria</taxon>
        <taxon>Pseudomonadati</taxon>
        <taxon>Bacteroidota</taxon>
        <taxon>Cytophagia</taxon>
        <taxon>Cytophagales</taxon>
        <taxon>Cytophagaceae</taxon>
        <taxon>Siphonobacter</taxon>
    </lineage>
</organism>
<dbReference type="AlphaFoldDB" id="A0A2S7IEY5"/>
<dbReference type="PANTHER" id="PTHR22935:SF95">
    <property type="entry name" value="BETA-LACTAMASE-LIKE 1-RELATED"/>
    <property type="match status" value="1"/>
</dbReference>
<comment type="similarity">
    <text evidence="1">Belongs to the beta-lactamase family.</text>
</comment>
<comment type="caution">
    <text evidence="3">The sequence shown here is derived from an EMBL/GenBank/DDBJ whole genome shotgun (WGS) entry which is preliminary data.</text>
</comment>
<dbReference type="Gene3D" id="3.40.710.10">
    <property type="entry name" value="DD-peptidase/beta-lactamase superfamily"/>
    <property type="match status" value="1"/>
</dbReference>
<proteinExistence type="inferred from homology"/>
<evidence type="ECO:0000259" key="2">
    <source>
        <dbReference type="Pfam" id="PF00144"/>
    </source>
</evidence>
<sequence>MSKNLFFSLIIFSLPFGSTVLATPSINLFANDIGKFGIATKVNEPDSQGVITQIIQTELAVLLADKKFSAISSAVYINNKVIQVHMGKLDDGKKPDSKTLYEIGSITKTYTGLLLSQAVYDHKLRLDEDIRKFLDGSWPNLVLATNRPITLRHLITHTSGLPMNINCNSKAMTIHQQVSCFNSLTKKDFFDRLATVRLKNATGKDYQYSNAGVQLVGYILEKVYNRSFEVLLKKYVFSRSREQITFANVPINEMARVAVGKDSLGHTMPLENGGYLYAGGLKASTSSMAMYMKMYLTNPDPVIRQTQQLLAGNEQYGRAYAWNTFDYNTESRMLYHNGGTFGTSSWLAIYPKKQCGVFLITNAMTNDSQRRLNEVSNRIIDKLKSAHLL</sequence>
<reference evidence="4" key="1">
    <citation type="submission" date="2018-02" db="EMBL/GenBank/DDBJ databases">
        <title>Genome sequencing of Solimonas sp. HR-BB.</title>
        <authorList>
            <person name="Lee Y."/>
            <person name="Jeon C.O."/>
        </authorList>
    </citation>
    <scope>NUCLEOTIDE SEQUENCE [LARGE SCALE GENOMIC DNA]</scope>
    <source>
        <strain evidence="4">HR-U</strain>
    </source>
</reference>
<accession>A0A2S7IEY5</accession>
<keyword evidence="4" id="KW-1185">Reference proteome</keyword>
<dbReference type="OrthoDB" id="9793489at2"/>
<dbReference type="PANTHER" id="PTHR22935">
    <property type="entry name" value="PENICILLIN-BINDING PROTEIN"/>
    <property type="match status" value="1"/>
</dbReference>
<gene>
    <name evidence="3" type="ORF">C5O19_24315</name>
</gene>
<dbReference type="InterPro" id="IPR051478">
    <property type="entry name" value="Beta-lactamase-like_AB/R"/>
</dbReference>